<proteinExistence type="predicted"/>
<name>A0A6C2UVF5_9BACT</name>
<dbReference type="Gene3D" id="1.25.40.10">
    <property type="entry name" value="Tetratricopeptide repeat domain"/>
    <property type="match status" value="6"/>
</dbReference>
<dbReference type="SUPFAM" id="SSF48452">
    <property type="entry name" value="TPR-like"/>
    <property type="match status" value="3"/>
</dbReference>
<accession>A0A6C2UVF5</accession>
<dbReference type="PANTHER" id="PTHR44943:SF8">
    <property type="entry name" value="TPR REPEAT-CONTAINING PROTEIN MJ0263"/>
    <property type="match status" value="1"/>
</dbReference>
<organism evidence="4 5">
    <name type="scientific">Pontiella sulfatireligans</name>
    <dbReference type="NCBI Taxonomy" id="2750658"/>
    <lineage>
        <taxon>Bacteria</taxon>
        <taxon>Pseudomonadati</taxon>
        <taxon>Kiritimatiellota</taxon>
        <taxon>Kiritimatiellia</taxon>
        <taxon>Kiritimatiellales</taxon>
        <taxon>Pontiellaceae</taxon>
        <taxon>Pontiella</taxon>
    </lineage>
</organism>
<dbReference type="InterPro" id="IPR011990">
    <property type="entry name" value="TPR-like_helical_dom_sf"/>
</dbReference>
<evidence type="ECO:0000313" key="4">
    <source>
        <dbReference type="EMBL" id="VGO22826.1"/>
    </source>
</evidence>
<evidence type="ECO:0000313" key="5">
    <source>
        <dbReference type="Proteomes" id="UP000346198"/>
    </source>
</evidence>
<reference evidence="4 5" key="1">
    <citation type="submission" date="2019-04" db="EMBL/GenBank/DDBJ databases">
        <authorList>
            <person name="Van Vliet M D."/>
        </authorList>
    </citation>
    <scope>NUCLEOTIDE SEQUENCE [LARGE SCALE GENOMIC DNA]</scope>
    <source>
        <strain evidence="4 5">F21</strain>
    </source>
</reference>
<evidence type="ECO:0000256" key="3">
    <source>
        <dbReference type="PROSITE-ProRule" id="PRU00339"/>
    </source>
</evidence>
<keyword evidence="5" id="KW-1185">Reference proteome</keyword>
<protein>
    <recommendedName>
        <fullName evidence="6">Outer membrane protein assembly factor BamD</fullName>
    </recommendedName>
</protein>
<evidence type="ECO:0000256" key="1">
    <source>
        <dbReference type="ARBA" id="ARBA00022737"/>
    </source>
</evidence>
<sequence>MVFLGRFYFPPSGGLSTLCSYMLRDFPSLARVTHLAVFGGLVLLAVPAQSFVGDRGVTESQLSRLDPASEPTSVLLETVKELLRNDQLEDALPFLEETLIRLEGDEDRKALQTLAYSLYQLAYCQMKLGEYAAGAKNFIRFSDEFPDDPQNDGARLLAAQCLTMLQQWPAVETQAALVLENKRLSDELKVSASQLMAEACYQQEKWAEAIRPLTTLFRQAKKDTVRAGAAVMMVTCYVRLDDFNNLFRFLPHCDAAARHDVGLNVALLEAGDSHYNQDSFQKALLLYRLVLLKKDLTAHYETRIRETMQALKPFTAGGAQTLTEFKELQLKNETLLARLRQHYKIITGFQDYDMDVALRIAQCYNDLERNWPAHAIYQRIYETNEGSAQADEARYSAFAVMLDEREWALAVVEGYAYMDALPEGEFIDDVTLNLMQVHMQLDQFDLAYEVGKKGLELSPTHKYIDQVQYLMGYIRFLGLDYEEALALFSEVLNRWPDSRYYEAAEYWRSMTLLFLGRFGEAVTAFNGYLSNPKYDPLVFEEDASYRLGIAQYGTEEYEASEASFRAFIDKHPESQLLSEAYAMLGDLRAAEGDLAVAIDFYRLAREKAPSLAQVNYPLFQAAKVLELQKSYTEIIELMGDYLSAWGDRGDFANAANWQGKAYKILGEYPRALESYFDVVDAYGNNADQAGIQLILNELISDYNGEDWTGYRDIIREKLDARLLGATERRQRTLELQYLTVLAGITEGEERELVADKVVQPKNVPAAGSGTLVLMAREGVKRKDYEIVHDAYRRFMATFQVSNNMLYIMNANLDALIGDGSYADAIALSEDILLRFGYSKSVGWARKRRGDAFRMQKKYDQALEAYKELLAIREWRGPLTPEALYCSGVCKMELGETEEAFAYFQRIYVLYEEYTEWVAPAYANSIACLELLGDHEQDIIKTYKEMLANEAVAATPEGRDARKRLMELEPAGDSL</sequence>
<evidence type="ECO:0008006" key="6">
    <source>
        <dbReference type="Google" id="ProtNLM"/>
    </source>
</evidence>
<dbReference type="InterPro" id="IPR019734">
    <property type="entry name" value="TPR_rpt"/>
</dbReference>
<dbReference type="InterPro" id="IPR051685">
    <property type="entry name" value="Ycf3/AcsC/BcsC/TPR_MFPF"/>
</dbReference>
<keyword evidence="1" id="KW-0677">Repeat</keyword>
<dbReference type="PROSITE" id="PS50005">
    <property type="entry name" value="TPR"/>
    <property type="match status" value="1"/>
</dbReference>
<dbReference type="EMBL" id="CAAHFH010000002">
    <property type="protein sequence ID" value="VGO22826.1"/>
    <property type="molecule type" value="Genomic_DNA"/>
</dbReference>
<dbReference type="SMART" id="SM00028">
    <property type="entry name" value="TPR"/>
    <property type="match status" value="9"/>
</dbReference>
<evidence type="ECO:0000256" key="2">
    <source>
        <dbReference type="ARBA" id="ARBA00022803"/>
    </source>
</evidence>
<keyword evidence="2 3" id="KW-0802">TPR repeat</keyword>
<gene>
    <name evidence="4" type="ORF">SCARR_04923</name>
</gene>
<dbReference type="AlphaFoldDB" id="A0A6C2UVF5"/>
<feature type="repeat" description="TPR" evidence="3">
    <location>
        <begin position="578"/>
        <end position="611"/>
    </location>
</feature>
<dbReference type="Proteomes" id="UP000346198">
    <property type="component" value="Unassembled WGS sequence"/>
</dbReference>
<dbReference type="PANTHER" id="PTHR44943">
    <property type="entry name" value="CELLULOSE SYNTHASE OPERON PROTEIN C"/>
    <property type="match status" value="1"/>
</dbReference>
<dbReference type="Pfam" id="PF13432">
    <property type="entry name" value="TPR_16"/>
    <property type="match status" value="2"/>
</dbReference>
<dbReference type="Pfam" id="PF13174">
    <property type="entry name" value="TPR_6"/>
    <property type="match status" value="2"/>
</dbReference>